<organism evidence="4 5">
    <name type="scientific">Physcomitrium patens</name>
    <name type="common">Spreading-leaved earth moss</name>
    <name type="synonym">Physcomitrella patens</name>
    <dbReference type="NCBI Taxonomy" id="3218"/>
    <lineage>
        <taxon>Eukaryota</taxon>
        <taxon>Viridiplantae</taxon>
        <taxon>Streptophyta</taxon>
        <taxon>Embryophyta</taxon>
        <taxon>Bryophyta</taxon>
        <taxon>Bryophytina</taxon>
        <taxon>Bryopsida</taxon>
        <taxon>Funariidae</taxon>
        <taxon>Funariales</taxon>
        <taxon>Funariaceae</taxon>
        <taxon>Physcomitrium</taxon>
    </lineage>
</organism>
<keyword evidence="5" id="KW-1185">Reference proteome</keyword>
<feature type="domain" description="Protein kinase" evidence="3">
    <location>
        <begin position="479"/>
        <end position="781"/>
    </location>
</feature>
<dbReference type="Proteomes" id="UP000006727">
    <property type="component" value="Chromosome 3"/>
</dbReference>
<name>A0A7I4DFX4_PHYPA</name>
<dbReference type="EMBL" id="ABEU02000003">
    <property type="status" value="NOT_ANNOTATED_CDS"/>
    <property type="molecule type" value="Genomic_DNA"/>
</dbReference>
<reference evidence="4" key="3">
    <citation type="submission" date="2020-12" db="UniProtKB">
        <authorList>
            <consortium name="EnsemblPlants"/>
        </authorList>
    </citation>
    <scope>IDENTIFICATION</scope>
</reference>
<dbReference type="Gramene" id="Pp3c3_7040V3.4">
    <property type="protein sequence ID" value="Pp3c3_7040V3.4"/>
    <property type="gene ID" value="Pp3c3_7040"/>
</dbReference>
<feature type="region of interest" description="Disordered" evidence="2">
    <location>
        <begin position="67"/>
        <end position="101"/>
    </location>
</feature>
<dbReference type="SUPFAM" id="SSF56112">
    <property type="entry name" value="Protein kinase-like (PK-like)"/>
    <property type="match status" value="1"/>
</dbReference>
<dbReference type="PROSITE" id="PS50011">
    <property type="entry name" value="PROTEIN_KINASE_DOM"/>
    <property type="match status" value="1"/>
</dbReference>
<dbReference type="Pfam" id="PF07714">
    <property type="entry name" value="PK_Tyr_Ser-Thr"/>
    <property type="match status" value="1"/>
</dbReference>
<gene>
    <name evidence="4" type="primary">LOC112280603</name>
</gene>
<proteinExistence type="predicted"/>
<dbReference type="EnsemblPlants" id="Pp3c3_7040V3.4">
    <property type="protein sequence ID" value="Pp3c3_7040V3.4"/>
    <property type="gene ID" value="Pp3c3_7040"/>
</dbReference>
<evidence type="ECO:0000313" key="5">
    <source>
        <dbReference type="Proteomes" id="UP000006727"/>
    </source>
</evidence>
<dbReference type="PROSITE" id="PS00108">
    <property type="entry name" value="PROTEIN_KINASE_ST"/>
    <property type="match status" value="1"/>
</dbReference>
<dbReference type="KEGG" id="ppp:112280603"/>
<keyword evidence="1" id="KW-0175">Coiled coil</keyword>
<dbReference type="InParanoid" id="A0A7I4DFX4"/>
<dbReference type="GO" id="GO:0007165">
    <property type="term" value="P:signal transduction"/>
    <property type="evidence" value="ECO:0000318"/>
    <property type="project" value="GO_Central"/>
</dbReference>
<dbReference type="OrthoDB" id="4062651at2759"/>
<dbReference type="PANTHER" id="PTHR44329">
    <property type="entry name" value="SERINE/THREONINE-PROTEIN KINASE TNNI3K-RELATED"/>
    <property type="match status" value="1"/>
</dbReference>
<reference evidence="4 5" key="1">
    <citation type="journal article" date="2008" name="Science">
        <title>The Physcomitrella genome reveals evolutionary insights into the conquest of land by plants.</title>
        <authorList>
            <person name="Rensing S."/>
            <person name="Lang D."/>
            <person name="Zimmer A."/>
            <person name="Terry A."/>
            <person name="Salamov A."/>
            <person name="Shapiro H."/>
            <person name="Nishiyama T."/>
            <person name="Perroud P.-F."/>
            <person name="Lindquist E."/>
            <person name="Kamisugi Y."/>
            <person name="Tanahashi T."/>
            <person name="Sakakibara K."/>
            <person name="Fujita T."/>
            <person name="Oishi K."/>
            <person name="Shin-I T."/>
            <person name="Kuroki Y."/>
            <person name="Toyoda A."/>
            <person name="Suzuki Y."/>
            <person name="Hashimoto A."/>
            <person name="Yamaguchi K."/>
            <person name="Sugano A."/>
            <person name="Kohara Y."/>
            <person name="Fujiyama A."/>
            <person name="Anterola A."/>
            <person name="Aoki S."/>
            <person name="Ashton N."/>
            <person name="Barbazuk W.B."/>
            <person name="Barker E."/>
            <person name="Bennetzen J."/>
            <person name="Bezanilla M."/>
            <person name="Blankenship R."/>
            <person name="Cho S.H."/>
            <person name="Dutcher S."/>
            <person name="Estelle M."/>
            <person name="Fawcett J.A."/>
            <person name="Gundlach H."/>
            <person name="Hanada K."/>
            <person name="Heyl A."/>
            <person name="Hicks K.A."/>
            <person name="Hugh J."/>
            <person name="Lohr M."/>
            <person name="Mayer K."/>
            <person name="Melkozernov A."/>
            <person name="Murata T."/>
            <person name="Nelson D."/>
            <person name="Pils B."/>
            <person name="Prigge M."/>
            <person name="Reiss B."/>
            <person name="Renner T."/>
            <person name="Rombauts S."/>
            <person name="Rushton P."/>
            <person name="Sanderfoot A."/>
            <person name="Schween G."/>
            <person name="Shiu S.-H."/>
            <person name="Stueber K."/>
            <person name="Theodoulou F.L."/>
            <person name="Tu H."/>
            <person name="Van de Peer Y."/>
            <person name="Verrier P.J."/>
            <person name="Waters E."/>
            <person name="Wood A."/>
            <person name="Yang L."/>
            <person name="Cove D."/>
            <person name="Cuming A."/>
            <person name="Hasebe M."/>
            <person name="Lucas S."/>
            <person name="Mishler D.B."/>
            <person name="Reski R."/>
            <person name="Grigoriev I."/>
            <person name="Quatrano R.S."/>
            <person name="Boore J.L."/>
        </authorList>
    </citation>
    <scope>NUCLEOTIDE SEQUENCE [LARGE SCALE GENOMIC DNA]</scope>
    <source>
        <strain evidence="4 5">cv. Gransden 2004</strain>
    </source>
</reference>
<dbReference type="SMART" id="SM00220">
    <property type="entry name" value="S_TKc"/>
    <property type="match status" value="1"/>
</dbReference>
<dbReference type="GeneID" id="112280603"/>
<feature type="coiled-coil region" evidence="1">
    <location>
        <begin position="158"/>
        <end position="185"/>
    </location>
</feature>
<evidence type="ECO:0000256" key="1">
    <source>
        <dbReference type="SAM" id="Coils"/>
    </source>
</evidence>
<dbReference type="GO" id="GO:0004674">
    <property type="term" value="F:protein serine/threonine kinase activity"/>
    <property type="evidence" value="ECO:0000318"/>
    <property type="project" value="GO_Central"/>
</dbReference>
<dbReference type="AlphaFoldDB" id="A0A7I4DFX4"/>
<dbReference type="InterPro" id="IPR011009">
    <property type="entry name" value="Kinase-like_dom_sf"/>
</dbReference>
<evidence type="ECO:0000259" key="3">
    <source>
        <dbReference type="PROSITE" id="PS50011"/>
    </source>
</evidence>
<dbReference type="RefSeq" id="XP_024372020.1">
    <property type="nucleotide sequence ID" value="XM_024516252.2"/>
</dbReference>
<feature type="compositionally biased region" description="Basic and acidic residues" evidence="2">
    <location>
        <begin position="76"/>
        <end position="93"/>
    </location>
</feature>
<evidence type="ECO:0000256" key="2">
    <source>
        <dbReference type="SAM" id="MobiDB-lite"/>
    </source>
</evidence>
<protein>
    <recommendedName>
        <fullName evidence="3">Protein kinase domain-containing protein</fullName>
    </recommendedName>
</protein>
<dbReference type="Gene3D" id="3.30.200.20">
    <property type="entry name" value="Phosphorylase Kinase, domain 1"/>
    <property type="match status" value="1"/>
</dbReference>
<sequence length="797" mass="90987">MRWRCVDYILEQIWEPSHLSGHKSLRQSNSRFRMEDGNSTNVKAKGAIKDPIELLEKVEKDLNELNLSAPGVERGSSSREHQESSERRPRETRSGPLHSYHRGTAIRMLTDYIQDLRTLNTSLDENLQKQVEDYDSFLTELIGANQRDPNSALTMLERSKLKSMLKDYQQALEELTDALDEEDRHVVRDDHELIPILQEDEAHELPLYLSEQRFMKGEHVESLTTALDVCTTKLQEFKNMLAVVKIYRHQCNYLVETLEPVAINNFDRYSLALSNLLVQGIGNSEKKRNCANFCYESLLGLARKFQSVVDLFKMCASQDMHKSALRLCDVPPPTSTRRWSEFSLTIQNCEWWMDLVELAFYTLEKLLADPGFTLKDVSFKWSEEKSRMVLQIPGKQERQEGKSVLDVCKVLEDKDRIELTRQLVEMTRTENDEPWKFARLLSKAKYSGALANFLSLKLAGPTPQSSYLPSSFNVEPSTLKFKEYLDSGSSGMVAKSTWLGEQVAVKSVRSPALDRSKFEEEAAILATVQHPNVVRLIGFGFIDKNRTGLLVMELMDHDLRTVIDNRIRELGPGSCPFPTIVALDIILQIAQAMKHLRDLKVLHRDLKAKNILVNICKPLNTNPGRESSKSLMQHSTVLPSSQDTYVAKLSDFGLAKCRPEVSWVTTRMAGTTGWRAPEVFHVQDTEVAPEYKWPADVYSFAMTCYEILTGLLPFIGCPNGSIHEKVMRGERPPFPEKQDIPEILKGLINKCWATDPDDRPTFDEIVRLLWECRVQAILPVFQRHMASAVSRTPSVKY</sequence>
<dbReference type="PANTHER" id="PTHR44329:SF260">
    <property type="entry name" value="PROTEIN KINASE DOMAIN-CONTAINING PROTEIN"/>
    <property type="match status" value="1"/>
</dbReference>
<dbReference type="Gene3D" id="1.10.510.10">
    <property type="entry name" value="Transferase(Phosphotransferase) domain 1"/>
    <property type="match status" value="1"/>
</dbReference>
<dbReference type="InterPro" id="IPR051681">
    <property type="entry name" value="Ser/Thr_Kinases-Pseudokinases"/>
</dbReference>
<accession>A0A7I4DFX4</accession>
<dbReference type="GO" id="GO:0005524">
    <property type="term" value="F:ATP binding"/>
    <property type="evidence" value="ECO:0007669"/>
    <property type="project" value="InterPro"/>
</dbReference>
<dbReference type="InterPro" id="IPR001245">
    <property type="entry name" value="Ser-Thr/Tyr_kinase_cat_dom"/>
</dbReference>
<dbReference type="InterPro" id="IPR008271">
    <property type="entry name" value="Ser/Thr_kinase_AS"/>
</dbReference>
<reference evidence="4 5" key="2">
    <citation type="journal article" date="2018" name="Plant J.">
        <title>The Physcomitrella patens chromosome-scale assembly reveals moss genome structure and evolution.</title>
        <authorList>
            <person name="Lang D."/>
            <person name="Ullrich K.K."/>
            <person name="Murat F."/>
            <person name="Fuchs J."/>
            <person name="Jenkins J."/>
            <person name="Haas F.B."/>
            <person name="Piednoel M."/>
            <person name="Gundlach H."/>
            <person name="Van Bel M."/>
            <person name="Meyberg R."/>
            <person name="Vives C."/>
            <person name="Morata J."/>
            <person name="Symeonidi A."/>
            <person name="Hiss M."/>
            <person name="Muchero W."/>
            <person name="Kamisugi Y."/>
            <person name="Saleh O."/>
            <person name="Blanc G."/>
            <person name="Decker E.L."/>
            <person name="van Gessel N."/>
            <person name="Grimwood J."/>
            <person name="Hayes R.D."/>
            <person name="Graham S.W."/>
            <person name="Gunter L.E."/>
            <person name="McDaniel S.F."/>
            <person name="Hoernstein S.N.W."/>
            <person name="Larsson A."/>
            <person name="Li F.W."/>
            <person name="Perroud P.F."/>
            <person name="Phillips J."/>
            <person name="Ranjan P."/>
            <person name="Rokshar D.S."/>
            <person name="Rothfels C.J."/>
            <person name="Schneider L."/>
            <person name="Shu S."/>
            <person name="Stevenson D.W."/>
            <person name="Thummler F."/>
            <person name="Tillich M."/>
            <person name="Villarreal Aguilar J.C."/>
            <person name="Widiez T."/>
            <person name="Wong G.K."/>
            <person name="Wymore A."/>
            <person name="Zhang Y."/>
            <person name="Zimmer A.D."/>
            <person name="Quatrano R.S."/>
            <person name="Mayer K.F.X."/>
            <person name="Goodstein D."/>
            <person name="Casacuberta J.M."/>
            <person name="Vandepoele K."/>
            <person name="Reski R."/>
            <person name="Cuming A.C."/>
            <person name="Tuskan G.A."/>
            <person name="Maumus F."/>
            <person name="Salse J."/>
            <person name="Schmutz J."/>
            <person name="Rensing S.A."/>
        </authorList>
    </citation>
    <scope>NUCLEOTIDE SEQUENCE [LARGE SCALE GENOMIC DNA]</scope>
    <source>
        <strain evidence="4 5">cv. Gransden 2004</strain>
    </source>
</reference>
<dbReference type="InterPro" id="IPR000719">
    <property type="entry name" value="Prot_kinase_dom"/>
</dbReference>
<evidence type="ECO:0000313" key="4">
    <source>
        <dbReference type="EnsemblPlants" id="Pp3c3_7040V3.4"/>
    </source>
</evidence>